<dbReference type="Proteomes" id="UP000011769">
    <property type="component" value="Unassembled WGS sequence"/>
</dbReference>
<keyword evidence="2" id="KW-1185">Reference proteome</keyword>
<evidence type="ECO:0000313" key="1">
    <source>
        <dbReference type="EMBL" id="EMG25784.1"/>
    </source>
</evidence>
<proteinExistence type="predicted"/>
<organism evidence="1 2">
    <name type="scientific">Streptococcus parauberis KRS-02083</name>
    <dbReference type="NCBI Taxonomy" id="1207545"/>
    <lineage>
        <taxon>Bacteria</taxon>
        <taxon>Bacillati</taxon>
        <taxon>Bacillota</taxon>
        <taxon>Bacilli</taxon>
        <taxon>Lactobacillales</taxon>
        <taxon>Streptococcaceae</taxon>
        <taxon>Streptococcus</taxon>
    </lineage>
</organism>
<gene>
    <name evidence="1" type="ORF">SPJ1_1195</name>
</gene>
<protein>
    <submittedName>
        <fullName evidence="1">Phage tail assembly</fullName>
    </submittedName>
</protein>
<comment type="caution">
    <text evidence="1">The sequence shown here is derived from an EMBL/GenBank/DDBJ whole genome shotgun (WGS) entry which is preliminary data.</text>
</comment>
<sequence>MQISVLNNYFKKIAFINNNIEKMLHYTNDAWHDNLDNWTTTFDFTIPKWYDGELHDDSLLIDDSCYFLANKKGRYELFTIFDYTANDYEITVQCNSASTELAKEDAKAFSSTTPQPLVWYAQQMGLLNFTFITIGTNELSNKTMKLTYDSEEPKLDRLKRLVADFGGEGDLKTIVNSNGSFETYRLDIYLKNDGTHQGVGRVRNDVTLYFNRDIKGVSFNSNKDEQHTSFYCTGKTSDGKIIDISNLELSIKNENGIEEFYTRKGSPVIYAPIAARKYTSAIKVGYGDIWNQKTEKEVEVANESELLDYMLNYIKQHAYPNITYTVDANSTILNSDFGLAKGDTVTIHDNNFLNGLVLKARVFDTLTSDFNQTSGQVQFSNYNRITTNPASQIYSQLVTELNNQQPYSIQILTSNGTVFKNNTGTTTITAKLTKGTSIYDASFSWYLNGDVVSASNLITINGSSVSGISVYTVTASINGAVVATNHVTLTNINDGITLVNTDRYYLLTNDNSGITTSSSGWTTNQLTLTSEYKYLWEYEQYYYSNNTYGVSDPIIIAQN</sequence>
<dbReference type="EMBL" id="ALYM01000003">
    <property type="protein sequence ID" value="EMG25784.1"/>
    <property type="molecule type" value="Genomic_DNA"/>
</dbReference>
<accession>A0ABP2SZ92</accession>
<evidence type="ECO:0000313" key="2">
    <source>
        <dbReference type="Proteomes" id="UP000011769"/>
    </source>
</evidence>
<reference evidence="1 2" key="1">
    <citation type="journal article" date="2013" name="PLoS ONE">
        <title>Comparative Genomic Characterization of Three Streptococcus parauberis Strains in Fish Pathogen, as Assessed by Wide-Genome Analyses.</title>
        <authorList>
            <person name="Nho S.W."/>
            <person name="Hikima J."/>
            <person name="Park S.B."/>
            <person name="Jang H.B."/>
            <person name="Cha I.S."/>
            <person name="Yasuike M."/>
            <person name="Nakamura Y."/>
            <person name="Fujiwara A."/>
            <person name="Sano M."/>
            <person name="Kanai K."/>
            <person name="Kondo H."/>
            <person name="Hirono I."/>
            <person name="Takeyama H."/>
            <person name="Aoki T."/>
            <person name="Jung T.S."/>
        </authorList>
    </citation>
    <scope>NUCLEOTIDE SEQUENCE [LARGE SCALE GENOMIC DNA]</scope>
    <source>
        <strain evidence="1 2">KRS-02083</strain>
    </source>
</reference>
<dbReference type="RefSeq" id="WP_003108394.1">
    <property type="nucleotide sequence ID" value="NZ_ALYM01000003.1"/>
</dbReference>
<name>A0ABP2SZ92_9STRE</name>